<reference evidence="2 3" key="1">
    <citation type="submission" date="2016-10" db="EMBL/GenBank/DDBJ databases">
        <authorList>
            <person name="de Groot N.N."/>
        </authorList>
    </citation>
    <scope>NUCLEOTIDE SEQUENCE [LARGE SCALE GENOMIC DNA]</scope>
    <source>
        <strain evidence="2 3">DSM 11457</strain>
    </source>
</reference>
<dbReference type="InterPro" id="IPR029044">
    <property type="entry name" value="Nucleotide-diphossugar_trans"/>
</dbReference>
<evidence type="ECO:0000313" key="3">
    <source>
        <dbReference type="Proteomes" id="UP000182160"/>
    </source>
</evidence>
<dbReference type="PANTHER" id="PTHR43685">
    <property type="entry name" value="GLYCOSYLTRANSFERASE"/>
    <property type="match status" value="1"/>
</dbReference>
<gene>
    <name evidence="2" type="ORF">SAMN04488077_12920</name>
</gene>
<dbReference type="AlphaFoldDB" id="A0A1H8JC39"/>
<dbReference type="InterPro" id="IPR001173">
    <property type="entry name" value="Glyco_trans_2-like"/>
</dbReference>
<dbReference type="Pfam" id="PF00535">
    <property type="entry name" value="Glycos_transf_2"/>
    <property type="match status" value="1"/>
</dbReference>
<dbReference type="Gene3D" id="3.90.550.10">
    <property type="entry name" value="Spore Coat Polysaccharide Biosynthesis Protein SpsA, Chain A"/>
    <property type="match status" value="1"/>
</dbReference>
<evidence type="ECO:0000313" key="2">
    <source>
        <dbReference type="EMBL" id="SEN77886.1"/>
    </source>
</evidence>
<dbReference type="InterPro" id="IPR050834">
    <property type="entry name" value="Glycosyltransf_2"/>
</dbReference>
<evidence type="ECO:0000259" key="1">
    <source>
        <dbReference type="Pfam" id="PF00535"/>
    </source>
</evidence>
<keyword evidence="2" id="KW-0808">Transferase</keyword>
<dbReference type="PANTHER" id="PTHR43685:SF2">
    <property type="entry name" value="GLYCOSYLTRANSFERASE 2-LIKE DOMAIN-CONTAINING PROTEIN"/>
    <property type="match status" value="1"/>
</dbReference>
<proteinExistence type="predicted"/>
<dbReference type="SUPFAM" id="SSF53448">
    <property type="entry name" value="Nucleotide-diphospho-sugar transferases"/>
    <property type="match status" value="1"/>
</dbReference>
<accession>A0A1H8JC39</accession>
<organism evidence="2 3">
    <name type="scientific">Roseovarius tolerans</name>
    <dbReference type="NCBI Taxonomy" id="74031"/>
    <lineage>
        <taxon>Bacteria</taxon>
        <taxon>Pseudomonadati</taxon>
        <taxon>Pseudomonadota</taxon>
        <taxon>Alphaproteobacteria</taxon>
        <taxon>Rhodobacterales</taxon>
        <taxon>Roseobacteraceae</taxon>
        <taxon>Roseovarius</taxon>
    </lineage>
</organism>
<dbReference type="EMBL" id="FOBO01000029">
    <property type="protein sequence ID" value="SEN77886.1"/>
    <property type="molecule type" value="Genomic_DNA"/>
</dbReference>
<sequence>MTHIHSSTQDPCARQPGLCSVVCTTYNHAKYARAAIESIVAQDYRPLEIIVIDDGSTDDNVAVIEAALSESDVQSTLITQQNTANIAGNVNRALAAATGDFVLPTSLDDLLLPGCISSKMALLLEDQSLVMVGNSSMSEMDMSGKITRPEVRNPVFGHETASCHDLLEIEFATAGSFFTQGTVLRADCVEAIGGYDEDIAGDDLILRTKLWKHLIANSCLRCVFLRDPGFVYRKHDENLHRNTLRQLRTLIDWHNRFFPERPLPAIVTRRARNYFSECLANRDDAALQQALDLGPFMADLYSAYRYSWGYYRRSTKHALRRVFLPTRR</sequence>
<feature type="domain" description="Glycosyltransferase 2-like" evidence="1">
    <location>
        <begin position="20"/>
        <end position="137"/>
    </location>
</feature>
<dbReference type="Proteomes" id="UP000182160">
    <property type="component" value="Unassembled WGS sequence"/>
</dbReference>
<dbReference type="GO" id="GO:0016740">
    <property type="term" value="F:transferase activity"/>
    <property type="evidence" value="ECO:0007669"/>
    <property type="project" value="UniProtKB-KW"/>
</dbReference>
<protein>
    <submittedName>
        <fullName evidence="2">Glycosyl transferase family 2</fullName>
    </submittedName>
</protein>
<dbReference type="CDD" id="cd00761">
    <property type="entry name" value="Glyco_tranf_GTA_type"/>
    <property type="match status" value="1"/>
</dbReference>
<name>A0A1H8JC39_9RHOB</name>